<dbReference type="Proteomes" id="UP000507245">
    <property type="component" value="Unassembled WGS sequence"/>
</dbReference>
<feature type="coiled-coil region" evidence="1">
    <location>
        <begin position="12"/>
        <end position="46"/>
    </location>
</feature>
<keyword evidence="1" id="KW-0175">Coiled coil</keyword>
<evidence type="ECO:0000313" key="4">
    <source>
        <dbReference type="EMBL" id="CAB4304314.1"/>
    </source>
</evidence>
<reference evidence="3 5" key="2">
    <citation type="submission" date="2020-05" db="EMBL/GenBank/DDBJ databases">
        <authorList>
            <person name="Campoy J."/>
            <person name="Schneeberger K."/>
            <person name="Spophaly S."/>
        </authorList>
    </citation>
    <scope>NUCLEOTIDE SEQUENCE [LARGE SCALE GENOMIC DNA]</scope>
    <source>
        <strain evidence="3">PruArmRojPasFocal</strain>
    </source>
</reference>
<evidence type="ECO:0000256" key="2">
    <source>
        <dbReference type="SAM" id="MobiDB-lite"/>
    </source>
</evidence>
<gene>
    <name evidence="3" type="ORF">CURHAP_LOCUS22076</name>
    <name evidence="4" type="ORF">ORAREDHAP_LOCUS21809</name>
</gene>
<accession>A0A6J5UBV0</accession>
<dbReference type="Proteomes" id="UP000507222">
    <property type="component" value="Unassembled WGS sequence"/>
</dbReference>
<proteinExistence type="predicted"/>
<dbReference type="EMBL" id="CAEKKB010000003">
    <property type="protein sequence ID" value="CAB4304314.1"/>
    <property type="molecule type" value="Genomic_DNA"/>
</dbReference>
<feature type="compositionally biased region" description="Acidic residues" evidence="2">
    <location>
        <begin position="55"/>
        <end position="66"/>
    </location>
</feature>
<dbReference type="AlphaFoldDB" id="A0A6J5UBV0"/>
<evidence type="ECO:0000313" key="6">
    <source>
        <dbReference type="Proteomes" id="UP000507245"/>
    </source>
</evidence>
<evidence type="ECO:0000313" key="5">
    <source>
        <dbReference type="Proteomes" id="UP000507222"/>
    </source>
</evidence>
<sequence length="121" mass="14084">MAPRGRGHGGRQNVEDARYARLEEQIQQFEERFDMIAEQIAALNIENRSQSCHGEEEERYESEETENPFGNHRQRRHVPPRDHGRWESVEEVLDFKDVPQDKQVPLVAIRFRGRAAACGSN</sequence>
<protein>
    <submittedName>
        <fullName evidence="3">Uncharacterized protein</fullName>
    </submittedName>
</protein>
<feature type="region of interest" description="Disordered" evidence="2">
    <location>
        <begin position="48"/>
        <end position="82"/>
    </location>
</feature>
<evidence type="ECO:0000313" key="3">
    <source>
        <dbReference type="EMBL" id="CAB4273860.1"/>
    </source>
</evidence>
<organism evidence="3 5">
    <name type="scientific">Prunus armeniaca</name>
    <name type="common">Apricot</name>
    <name type="synonym">Armeniaca vulgaris</name>
    <dbReference type="NCBI Taxonomy" id="36596"/>
    <lineage>
        <taxon>Eukaryota</taxon>
        <taxon>Viridiplantae</taxon>
        <taxon>Streptophyta</taxon>
        <taxon>Embryophyta</taxon>
        <taxon>Tracheophyta</taxon>
        <taxon>Spermatophyta</taxon>
        <taxon>Magnoliopsida</taxon>
        <taxon>eudicotyledons</taxon>
        <taxon>Gunneridae</taxon>
        <taxon>Pentapetalae</taxon>
        <taxon>rosids</taxon>
        <taxon>fabids</taxon>
        <taxon>Rosales</taxon>
        <taxon>Rosaceae</taxon>
        <taxon>Amygdaloideae</taxon>
        <taxon>Amygdaleae</taxon>
        <taxon>Prunus</taxon>
    </lineage>
</organism>
<dbReference type="OrthoDB" id="1934635at2759"/>
<evidence type="ECO:0000256" key="1">
    <source>
        <dbReference type="SAM" id="Coils"/>
    </source>
</evidence>
<name>A0A6J5UBV0_PRUAR</name>
<reference evidence="6" key="1">
    <citation type="journal article" date="2020" name="Genome Biol.">
        <title>Gamete binning: chromosome-level and haplotype-resolved genome assembly enabled by high-throughput single-cell sequencing of gamete genomes.</title>
        <authorList>
            <person name="Campoy J.A."/>
            <person name="Sun H."/>
            <person name="Goel M."/>
            <person name="Jiao W.-B."/>
            <person name="Folz-Donahue K."/>
            <person name="Wang N."/>
            <person name="Rubio M."/>
            <person name="Liu C."/>
            <person name="Kukat C."/>
            <person name="Ruiz D."/>
            <person name="Huettel B."/>
            <person name="Schneeberger K."/>
        </authorList>
    </citation>
    <scope>NUCLEOTIDE SEQUENCE [LARGE SCALE GENOMIC DNA]</scope>
    <source>
        <strain evidence="6">cv. Rojo Pasion</strain>
    </source>
</reference>
<dbReference type="EMBL" id="CAEKDK010000003">
    <property type="protein sequence ID" value="CAB4273860.1"/>
    <property type="molecule type" value="Genomic_DNA"/>
</dbReference>
<keyword evidence="6" id="KW-1185">Reference proteome</keyword>